<dbReference type="InterPro" id="IPR027417">
    <property type="entry name" value="P-loop_NTPase"/>
</dbReference>
<comment type="caution">
    <text evidence="1">The sequence shown here is derived from an EMBL/GenBank/DDBJ whole genome shotgun (WGS) entry which is preliminary data.</text>
</comment>
<dbReference type="EMBL" id="DSPJ01000009">
    <property type="protein sequence ID" value="HEX61608.1"/>
    <property type="molecule type" value="Genomic_DNA"/>
</dbReference>
<accession>A0A831YPW5</accession>
<sequence length="218" mass="25038">MYLKRLEVVMERRAFYIHFEGMDLAGKTTATRNFIEATGREWDVRRNSVVLHNPIYLLADTLRRADAYDAEVLGNLYVAALMADIRSFNWPTADTIQDSTIILRSLSYHAVRGTSRIVQVFEDLLSYHPKFDASFVFTASLKVRLARLEERSLRQPEQVSPEDLFVRDKPEKFLAMEEVLVSLSQKYFHSVVVDTSEMTPSEVVQRILQRLPAPIGPA</sequence>
<gene>
    <name evidence="1" type="ORF">ENR01_00410</name>
</gene>
<evidence type="ECO:0008006" key="2">
    <source>
        <dbReference type="Google" id="ProtNLM"/>
    </source>
</evidence>
<proteinExistence type="predicted"/>
<name>A0A831YPW5_UNCKA</name>
<dbReference type="Gene3D" id="3.40.50.300">
    <property type="entry name" value="P-loop containing nucleotide triphosphate hydrolases"/>
    <property type="match status" value="1"/>
</dbReference>
<organism evidence="1">
    <name type="scientific">candidate division WWE3 bacterium</name>
    <dbReference type="NCBI Taxonomy" id="2053526"/>
    <lineage>
        <taxon>Bacteria</taxon>
        <taxon>Katanobacteria</taxon>
    </lineage>
</organism>
<dbReference type="AlphaFoldDB" id="A0A831YPW5"/>
<dbReference type="SUPFAM" id="SSF52540">
    <property type="entry name" value="P-loop containing nucleoside triphosphate hydrolases"/>
    <property type="match status" value="1"/>
</dbReference>
<reference evidence="1" key="1">
    <citation type="journal article" date="2020" name="mSystems">
        <title>Genome- and Community-Level Interaction Insights into Carbon Utilization and Element Cycling Functions of Hydrothermarchaeota in Hydrothermal Sediment.</title>
        <authorList>
            <person name="Zhou Z."/>
            <person name="Liu Y."/>
            <person name="Xu W."/>
            <person name="Pan J."/>
            <person name="Luo Z.H."/>
            <person name="Li M."/>
        </authorList>
    </citation>
    <scope>NUCLEOTIDE SEQUENCE [LARGE SCALE GENOMIC DNA]</scope>
    <source>
        <strain evidence="1">SpSt-361</strain>
    </source>
</reference>
<evidence type="ECO:0000313" key="1">
    <source>
        <dbReference type="EMBL" id="HEX61608.1"/>
    </source>
</evidence>
<protein>
    <recommendedName>
        <fullName evidence="2">Thymidylate kinase-like domain-containing protein</fullName>
    </recommendedName>
</protein>